<dbReference type="OrthoDB" id="6368426at2"/>
<gene>
    <name evidence="3" type="ORF">Q31a_48690</name>
</gene>
<dbReference type="CDD" id="cd00293">
    <property type="entry name" value="USP-like"/>
    <property type="match status" value="2"/>
</dbReference>
<name>A0A518GD17_9BACT</name>
<dbReference type="PANTHER" id="PTHR43010">
    <property type="entry name" value="UNIVERSAL STRESS PROTEIN SLR1230"/>
    <property type="match status" value="1"/>
</dbReference>
<reference evidence="3 4" key="1">
    <citation type="submission" date="2019-02" db="EMBL/GenBank/DDBJ databases">
        <title>Deep-cultivation of Planctomycetes and their phenomic and genomic characterization uncovers novel biology.</title>
        <authorList>
            <person name="Wiegand S."/>
            <person name="Jogler M."/>
            <person name="Boedeker C."/>
            <person name="Pinto D."/>
            <person name="Vollmers J."/>
            <person name="Rivas-Marin E."/>
            <person name="Kohn T."/>
            <person name="Peeters S.H."/>
            <person name="Heuer A."/>
            <person name="Rast P."/>
            <person name="Oberbeckmann S."/>
            <person name="Bunk B."/>
            <person name="Jeske O."/>
            <person name="Meyerdierks A."/>
            <person name="Storesund J.E."/>
            <person name="Kallscheuer N."/>
            <person name="Luecker S."/>
            <person name="Lage O.M."/>
            <person name="Pohl T."/>
            <person name="Merkel B.J."/>
            <person name="Hornburger P."/>
            <person name="Mueller R.-W."/>
            <person name="Bruemmer F."/>
            <person name="Labrenz M."/>
            <person name="Spormann A.M."/>
            <person name="Op den Camp H."/>
            <person name="Overmann J."/>
            <person name="Amann R."/>
            <person name="Jetten M.S.M."/>
            <person name="Mascher T."/>
            <person name="Medema M.H."/>
            <person name="Devos D.P."/>
            <person name="Kaster A.-K."/>
            <person name="Ovreas L."/>
            <person name="Rohde M."/>
            <person name="Galperin M.Y."/>
            <person name="Jogler C."/>
        </authorList>
    </citation>
    <scope>NUCLEOTIDE SEQUENCE [LARGE SCALE GENOMIC DNA]</scope>
    <source>
        <strain evidence="3 4">Q31a</strain>
    </source>
</reference>
<dbReference type="Gene3D" id="3.40.50.620">
    <property type="entry name" value="HUPs"/>
    <property type="match status" value="2"/>
</dbReference>
<organism evidence="3 4">
    <name type="scientific">Aureliella helgolandensis</name>
    <dbReference type="NCBI Taxonomy" id="2527968"/>
    <lineage>
        <taxon>Bacteria</taxon>
        <taxon>Pseudomonadati</taxon>
        <taxon>Planctomycetota</taxon>
        <taxon>Planctomycetia</taxon>
        <taxon>Pirellulales</taxon>
        <taxon>Pirellulaceae</taxon>
        <taxon>Aureliella</taxon>
    </lineage>
</organism>
<feature type="domain" description="UspA" evidence="2">
    <location>
        <begin position="2"/>
        <end position="134"/>
    </location>
</feature>
<dbReference type="InterPro" id="IPR051688">
    <property type="entry name" value="USP_A"/>
</dbReference>
<evidence type="ECO:0000313" key="3">
    <source>
        <dbReference type="EMBL" id="QDV26495.1"/>
    </source>
</evidence>
<dbReference type="RefSeq" id="WP_145082678.1">
    <property type="nucleotide sequence ID" value="NZ_CP036298.1"/>
</dbReference>
<dbReference type="PRINTS" id="PR01438">
    <property type="entry name" value="UNVRSLSTRESS"/>
</dbReference>
<comment type="similarity">
    <text evidence="1">Belongs to the universal stress protein A family.</text>
</comment>
<dbReference type="SUPFAM" id="SSF52402">
    <property type="entry name" value="Adenine nucleotide alpha hydrolases-like"/>
    <property type="match status" value="2"/>
</dbReference>
<dbReference type="Proteomes" id="UP000318017">
    <property type="component" value="Chromosome"/>
</dbReference>
<accession>A0A518GD17</accession>
<dbReference type="InterPro" id="IPR006016">
    <property type="entry name" value="UspA"/>
</dbReference>
<evidence type="ECO:0000259" key="2">
    <source>
        <dbReference type="Pfam" id="PF00582"/>
    </source>
</evidence>
<sequence>MHLLLAIDGSQASAAALHYLARLPFAAKPKVTLVTALVGSFTDDVGLPLGEAEENAASETAAEAKAFLESAGFQCEHVIEYGHASKIILDKGKELDVDLIVLGAHGHSAAYRIILGSTANFVANHARCPVLVVRPHESPDADAEKFKVLLAYDMSAQAKVALQQMLAFDWPADATLTLATFFEKPQLIDEEDVYDAETLSEASKTLAEIRGKAKVKCSTDQIVREAKHIGDGLRDLSIEKETNLLFLGDTGKSALARFFLGSISRHLLHHVQASTWIAREKQWK</sequence>
<feature type="domain" description="UspA" evidence="2">
    <location>
        <begin position="147"/>
        <end position="279"/>
    </location>
</feature>
<protein>
    <submittedName>
        <fullName evidence="3">Universal stress protein</fullName>
    </submittedName>
</protein>
<dbReference type="InterPro" id="IPR014729">
    <property type="entry name" value="Rossmann-like_a/b/a_fold"/>
</dbReference>
<proteinExistence type="inferred from homology"/>
<dbReference type="InterPro" id="IPR006015">
    <property type="entry name" value="Universal_stress_UspA"/>
</dbReference>
<evidence type="ECO:0000256" key="1">
    <source>
        <dbReference type="ARBA" id="ARBA00008791"/>
    </source>
</evidence>
<dbReference type="PANTHER" id="PTHR43010:SF1">
    <property type="entry name" value="USPA DOMAIN-CONTAINING PROTEIN"/>
    <property type="match status" value="1"/>
</dbReference>
<dbReference type="KEGG" id="ahel:Q31a_48690"/>
<keyword evidence="4" id="KW-1185">Reference proteome</keyword>
<evidence type="ECO:0000313" key="4">
    <source>
        <dbReference type="Proteomes" id="UP000318017"/>
    </source>
</evidence>
<dbReference type="Pfam" id="PF00582">
    <property type="entry name" value="Usp"/>
    <property type="match status" value="2"/>
</dbReference>
<dbReference type="EMBL" id="CP036298">
    <property type="protein sequence ID" value="QDV26495.1"/>
    <property type="molecule type" value="Genomic_DNA"/>
</dbReference>
<dbReference type="AlphaFoldDB" id="A0A518GD17"/>